<accession>A0ABV6JCL3</accession>
<dbReference type="InterPro" id="IPR002731">
    <property type="entry name" value="ATPase_BadF"/>
</dbReference>
<dbReference type="RefSeq" id="WP_204820671.1">
    <property type="nucleotide sequence ID" value="NZ_JANHOF010000008.1"/>
</dbReference>
<comment type="caution">
    <text evidence="2">The sequence shown here is derived from an EMBL/GenBank/DDBJ whole genome shotgun (WGS) entry which is preliminary data.</text>
</comment>
<dbReference type="PANTHER" id="PTHR43190">
    <property type="entry name" value="N-ACETYL-D-GLUCOSAMINE KINASE"/>
    <property type="match status" value="1"/>
</dbReference>
<dbReference type="InterPro" id="IPR043129">
    <property type="entry name" value="ATPase_NBD"/>
</dbReference>
<proteinExistence type="predicted"/>
<evidence type="ECO:0000313" key="2">
    <source>
        <dbReference type="EMBL" id="MFC0393638.1"/>
    </source>
</evidence>
<organism evidence="2 3">
    <name type="scientific">Paenibacillus mendelii</name>
    <dbReference type="NCBI Taxonomy" id="206163"/>
    <lineage>
        <taxon>Bacteria</taxon>
        <taxon>Bacillati</taxon>
        <taxon>Bacillota</taxon>
        <taxon>Bacilli</taxon>
        <taxon>Bacillales</taxon>
        <taxon>Paenibacillaceae</taxon>
        <taxon>Paenibacillus</taxon>
    </lineage>
</organism>
<evidence type="ECO:0000313" key="3">
    <source>
        <dbReference type="Proteomes" id="UP001589818"/>
    </source>
</evidence>
<dbReference type="Pfam" id="PF01869">
    <property type="entry name" value="BcrAD_BadFG"/>
    <property type="match status" value="1"/>
</dbReference>
<dbReference type="EMBL" id="JBHLVF010000034">
    <property type="protein sequence ID" value="MFC0393638.1"/>
    <property type="molecule type" value="Genomic_DNA"/>
</dbReference>
<feature type="domain" description="ATPase BadF/BadG/BcrA/BcrD type" evidence="1">
    <location>
        <begin position="5"/>
        <end position="304"/>
    </location>
</feature>
<name>A0ABV6JCL3_9BACL</name>
<dbReference type="CDD" id="cd24007">
    <property type="entry name" value="ASKHA_NBD_eukNAGK-like"/>
    <property type="match status" value="1"/>
</dbReference>
<reference evidence="2 3" key="1">
    <citation type="submission" date="2024-09" db="EMBL/GenBank/DDBJ databases">
        <authorList>
            <person name="Sun Q."/>
            <person name="Mori K."/>
        </authorList>
    </citation>
    <scope>NUCLEOTIDE SEQUENCE [LARGE SCALE GENOMIC DNA]</scope>
    <source>
        <strain evidence="2 3">CCM 4839</strain>
    </source>
</reference>
<dbReference type="Gene3D" id="3.30.420.40">
    <property type="match status" value="2"/>
</dbReference>
<protein>
    <submittedName>
        <fullName evidence="2">BadF/BadG/BcrA/BcrD ATPase family protein</fullName>
    </submittedName>
</protein>
<dbReference type="Proteomes" id="UP001589818">
    <property type="component" value="Unassembled WGS sequence"/>
</dbReference>
<evidence type="ECO:0000259" key="1">
    <source>
        <dbReference type="Pfam" id="PF01869"/>
    </source>
</evidence>
<gene>
    <name evidence="2" type="ORF">ACFFJ8_19985</name>
</gene>
<sequence length="316" mass="33854">MKAVIGIDGGGTKTEGVLMDGAGTVLERIVTDGTNPHAVTFETAQARIAELLDRLLAPQGREPAECSAVCLGLAGVGNELENDRIRVYLEHYARERKLNCRFFVKNDAEVALAAVHEAPCGIIVIAGTGSIVYGVIPEGSMYRTGGWGHLLGDEGSGYSIGLKTLQAAMQSHDGVLPRTLLTELIVDRYRLAGIEQLKTYIYQPTILKQHIAEFASLCIQAGDQGDSVALRVLESSARELAVLTLTLRAKHPWLTGSAIALSGSMFKHSAAYRLSFECRIRQEAEGASFLLANRTAAEGAARLALHLLSRSAPTAD</sequence>
<keyword evidence="3" id="KW-1185">Reference proteome</keyword>
<dbReference type="InterPro" id="IPR052519">
    <property type="entry name" value="Euk-type_GlcNAc_Kinase"/>
</dbReference>
<dbReference type="PANTHER" id="PTHR43190:SF3">
    <property type="entry name" value="N-ACETYL-D-GLUCOSAMINE KINASE"/>
    <property type="match status" value="1"/>
</dbReference>
<dbReference type="SUPFAM" id="SSF53067">
    <property type="entry name" value="Actin-like ATPase domain"/>
    <property type="match status" value="2"/>
</dbReference>